<proteinExistence type="predicted"/>
<feature type="transmembrane region" description="Helical" evidence="1">
    <location>
        <begin position="106"/>
        <end position="128"/>
    </location>
</feature>
<reference evidence="2 3" key="1">
    <citation type="journal article" date="2016" name="Nat. Commun.">
        <title>Thousands of microbial genomes shed light on interconnected biogeochemical processes in an aquifer system.</title>
        <authorList>
            <person name="Anantharaman K."/>
            <person name="Brown C.T."/>
            <person name="Hug L.A."/>
            <person name="Sharon I."/>
            <person name="Castelle C.J."/>
            <person name="Probst A.J."/>
            <person name="Thomas B.C."/>
            <person name="Singh A."/>
            <person name="Wilkins M.J."/>
            <person name="Karaoz U."/>
            <person name="Brodie E.L."/>
            <person name="Williams K.H."/>
            <person name="Hubbard S.S."/>
            <person name="Banfield J.F."/>
        </authorList>
    </citation>
    <scope>NUCLEOTIDE SEQUENCE [LARGE SCALE GENOMIC DNA]</scope>
</reference>
<evidence type="ECO:0000313" key="3">
    <source>
        <dbReference type="Proteomes" id="UP000179324"/>
    </source>
</evidence>
<dbReference type="Gene3D" id="1.10.260.40">
    <property type="entry name" value="lambda repressor-like DNA-binding domains"/>
    <property type="match status" value="1"/>
</dbReference>
<evidence type="ECO:0000256" key="1">
    <source>
        <dbReference type="SAM" id="Phobius"/>
    </source>
</evidence>
<dbReference type="Gene3D" id="2.60.40.10">
    <property type="entry name" value="Immunoglobulins"/>
    <property type="match status" value="1"/>
</dbReference>
<dbReference type="SUPFAM" id="SSF47413">
    <property type="entry name" value="lambda repressor-like DNA-binding domains"/>
    <property type="match status" value="1"/>
</dbReference>
<protein>
    <recommendedName>
        <fullName evidence="4">HTH cro/C1-type domain-containing protein</fullName>
    </recommendedName>
</protein>
<gene>
    <name evidence="2" type="ORF">A2127_01135</name>
</gene>
<dbReference type="InterPro" id="IPR010982">
    <property type="entry name" value="Lambda_DNA-bd_dom_sf"/>
</dbReference>
<organism evidence="2 3">
    <name type="scientific">Candidatus Jorgensenbacteria bacterium GWC1_48_12</name>
    <dbReference type="NCBI Taxonomy" id="1798469"/>
    <lineage>
        <taxon>Bacteria</taxon>
        <taxon>Candidatus Joergenseniibacteriota</taxon>
    </lineage>
</organism>
<evidence type="ECO:0000313" key="2">
    <source>
        <dbReference type="EMBL" id="OGG39643.1"/>
    </source>
</evidence>
<dbReference type="InterPro" id="IPR001387">
    <property type="entry name" value="Cro/C1-type_HTH"/>
</dbReference>
<keyword evidence="1" id="KW-0812">Transmembrane</keyword>
<accession>A0A1F6BS37</accession>
<name>A0A1F6BS37_9BACT</name>
<dbReference type="GO" id="GO:0003677">
    <property type="term" value="F:DNA binding"/>
    <property type="evidence" value="ECO:0007669"/>
    <property type="project" value="InterPro"/>
</dbReference>
<dbReference type="Proteomes" id="UP000179324">
    <property type="component" value="Unassembled WGS sequence"/>
</dbReference>
<keyword evidence="1" id="KW-0472">Membrane</keyword>
<dbReference type="Pfam" id="PF13413">
    <property type="entry name" value="HTH_25"/>
    <property type="match status" value="1"/>
</dbReference>
<evidence type="ECO:0008006" key="4">
    <source>
        <dbReference type="Google" id="ProtNLM"/>
    </source>
</evidence>
<dbReference type="EMBL" id="MFKI01000002">
    <property type="protein sequence ID" value="OGG39643.1"/>
    <property type="molecule type" value="Genomic_DNA"/>
</dbReference>
<dbReference type="InterPro" id="IPR013783">
    <property type="entry name" value="Ig-like_fold"/>
</dbReference>
<sequence length="224" mass="24969">MGNEERSLSNTIVGALRARGLTAGKLSELSGVSERFLESLIEDKFEALPSLPYTRGYILKIADVLGLNGEELFNEYLKDNEAVKRSGRDDRFPANRFERPKFTGKIVVLSLVILGILLYVFLKVSFFAGRDGLLLQNLGENITYSNEPAFTVSGQVGDSYELTLNGEKIYSDENGDFTAQIELKEGFNTLVFVTKKFLGKEKTATKQVFYKAPVEENVNNNGEE</sequence>
<dbReference type="CDD" id="cd00093">
    <property type="entry name" value="HTH_XRE"/>
    <property type="match status" value="1"/>
</dbReference>
<keyword evidence="1" id="KW-1133">Transmembrane helix</keyword>
<dbReference type="AlphaFoldDB" id="A0A1F6BS37"/>
<comment type="caution">
    <text evidence="2">The sequence shown here is derived from an EMBL/GenBank/DDBJ whole genome shotgun (WGS) entry which is preliminary data.</text>
</comment>